<accession>A0A9Q4DLC0</accession>
<proteinExistence type="predicted"/>
<gene>
    <name evidence="2" type="ORF">MOC45_02885</name>
</gene>
<name>A0A9Q4DLC0_BACSC</name>
<reference evidence="2" key="1">
    <citation type="submission" date="2022-02" db="EMBL/GenBank/DDBJ databases">
        <title>Crop Bioprotection Bacillus Genome Sequencing.</title>
        <authorList>
            <person name="Dunlap C."/>
        </authorList>
    </citation>
    <scope>NUCLEOTIDE SEQUENCE</scope>
    <source>
        <strain evidence="2">M18B4</strain>
    </source>
</reference>
<dbReference type="SUPFAM" id="SSF88946">
    <property type="entry name" value="Sigma2 domain of RNA polymerase sigma factors"/>
    <property type="match status" value="1"/>
</dbReference>
<dbReference type="GO" id="GO:0006352">
    <property type="term" value="P:DNA-templated transcription initiation"/>
    <property type="evidence" value="ECO:0007669"/>
    <property type="project" value="InterPro"/>
</dbReference>
<dbReference type="Proteomes" id="UP001070352">
    <property type="component" value="Unassembled WGS sequence"/>
</dbReference>
<evidence type="ECO:0000313" key="3">
    <source>
        <dbReference type="Proteomes" id="UP001070352"/>
    </source>
</evidence>
<dbReference type="InterPro" id="IPR013325">
    <property type="entry name" value="RNA_pol_sigma_r2"/>
</dbReference>
<dbReference type="Pfam" id="PF04542">
    <property type="entry name" value="Sigma70_r2"/>
    <property type="match status" value="1"/>
</dbReference>
<dbReference type="Gene3D" id="1.10.1740.10">
    <property type="match status" value="1"/>
</dbReference>
<dbReference type="EMBL" id="JALANJ010000003">
    <property type="protein sequence ID" value="MCY8119557.1"/>
    <property type="molecule type" value="Genomic_DNA"/>
</dbReference>
<sequence>MTTATINPNNINEITMDLLNSTYMKKVFNFELFKIKLQDKDDVKQDCIIQILSALKKQKVTPDNLQSFCHTIIRRTVVDYYRKTNRKIEQNSSTVFFCDGFGTEDQQDDSNSANSTFAVSSEEHGYDIFNVKHDFETNRHRFTPTEQNAIEFMLSNHVSMSLSLAEIAEELQINKSHTTRAFKKLRDICGS</sequence>
<organism evidence="2 3">
    <name type="scientific">Bacillus spizizenii</name>
    <name type="common">Bacillus subtilis subsp. spizizenii</name>
    <dbReference type="NCBI Taxonomy" id="96241"/>
    <lineage>
        <taxon>Bacteria</taxon>
        <taxon>Bacillati</taxon>
        <taxon>Bacillota</taxon>
        <taxon>Bacilli</taxon>
        <taxon>Bacillales</taxon>
        <taxon>Bacillaceae</taxon>
        <taxon>Bacillus</taxon>
    </lineage>
</organism>
<dbReference type="GO" id="GO:0003700">
    <property type="term" value="F:DNA-binding transcription factor activity"/>
    <property type="evidence" value="ECO:0007669"/>
    <property type="project" value="InterPro"/>
</dbReference>
<evidence type="ECO:0000259" key="1">
    <source>
        <dbReference type="Pfam" id="PF04542"/>
    </source>
</evidence>
<evidence type="ECO:0000313" key="2">
    <source>
        <dbReference type="EMBL" id="MCY8119557.1"/>
    </source>
</evidence>
<dbReference type="AlphaFoldDB" id="A0A9Q4DLC0"/>
<protein>
    <submittedName>
        <fullName evidence="2">Sigma-70 family RNA polymerase sigma factor</fullName>
    </submittedName>
</protein>
<dbReference type="InterPro" id="IPR007627">
    <property type="entry name" value="RNA_pol_sigma70_r2"/>
</dbReference>
<comment type="caution">
    <text evidence="2">The sequence shown here is derived from an EMBL/GenBank/DDBJ whole genome shotgun (WGS) entry which is preliminary data.</text>
</comment>
<feature type="domain" description="RNA polymerase sigma-70 region 2" evidence="1">
    <location>
        <begin position="37"/>
        <end position="86"/>
    </location>
</feature>